<keyword evidence="1" id="KW-1133">Transmembrane helix</keyword>
<evidence type="ECO:0000313" key="2">
    <source>
        <dbReference type="EMBL" id="AGB50296.1"/>
    </source>
</evidence>
<dbReference type="AlphaFoldDB" id="L0KYY2"/>
<name>L0KYY2_METHD</name>
<dbReference type="EMBL" id="CP003362">
    <property type="protein sequence ID" value="AGB50296.1"/>
    <property type="molecule type" value="Genomic_DNA"/>
</dbReference>
<dbReference type="Proteomes" id="UP000010866">
    <property type="component" value="Chromosome"/>
</dbReference>
<keyword evidence="1" id="KW-0472">Membrane</keyword>
<proteinExistence type="predicted"/>
<sequence length="62" mass="6504">MSSILNKKAGGSHPLANATLDYAEVLIALLILILLALSIDRAVDFFSLIKAVLCPGGFSYGP</sequence>
<evidence type="ECO:0000313" key="3">
    <source>
        <dbReference type="Proteomes" id="UP000010866"/>
    </source>
</evidence>
<gene>
    <name evidence="2" type="ordered locus">Metho_2132</name>
</gene>
<accession>L0KYY2</accession>
<keyword evidence="3" id="KW-1185">Reference proteome</keyword>
<organism evidence="2 3">
    <name type="scientific">Methanomethylovorans hollandica (strain DSM 15978 / NBRC 107637 / DMS1)</name>
    <dbReference type="NCBI Taxonomy" id="867904"/>
    <lineage>
        <taxon>Archaea</taxon>
        <taxon>Methanobacteriati</taxon>
        <taxon>Methanobacteriota</taxon>
        <taxon>Stenosarchaea group</taxon>
        <taxon>Methanomicrobia</taxon>
        <taxon>Methanosarcinales</taxon>
        <taxon>Methanosarcinaceae</taxon>
        <taxon>Methanomethylovorans</taxon>
    </lineage>
</organism>
<feature type="transmembrane region" description="Helical" evidence="1">
    <location>
        <begin position="20"/>
        <end position="39"/>
    </location>
</feature>
<dbReference type="HOGENOM" id="CLU_2893251_0_0_2"/>
<dbReference type="KEGG" id="mhz:Metho_2132"/>
<keyword evidence="1" id="KW-0812">Transmembrane</keyword>
<dbReference type="RefSeq" id="WP_015325461.1">
    <property type="nucleotide sequence ID" value="NC_019977.1"/>
</dbReference>
<evidence type="ECO:0000256" key="1">
    <source>
        <dbReference type="SAM" id="Phobius"/>
    </source>
</evidence>
<dbReference type="GeneID" id="14406645"/>
<reference evidence="3" key="1">
    <citation type="submission" date="2012-02" db="EMBL/GenBank/DDBJ databases">
        <title>Complete sequence of chromosome of Methanomethylovorans hollandica DSM 15978.</title>
        <authorList>
            <person name="Lucas S."/>
            <person name="Copeland A."/>
            <person name="Lapidus A."/>
            <person name="Glavina del Rio T."/>
            <person name="Dalin E."/>
            <person name="Tice H."/>
            <person name="Bruce D."/>
            <person name="Goodwin L."/>
            <person name="Pitluck S."/>
            <person name="Peters L."/>
            <person name="Mikhailova N."/>
            <person name="Held B."/>
            <person name="Kyrpides N."/>
            <person name="Mavromatis K."/>
            <person name="Ivanova N."/>
            <person name="Brettin T."/>
            <person name="Detter J.C."/>
            <person name="Han C."/>
            <person name="Larimer F."/>
            <person name="Land M."/>
            <person name="Hauser L."/>
            <person name="Markowitz V."/>
            <person name="Cheng J.-F."/>
            <person name="Hugenholtz P."/>
            <person name="Woyke T."/>
            <person name="Wu D."/>
            <person name="Spring S."/>
            <person name="Schroeder M."/>
            <person name="Brambilla E."/>
            <person name="Klenk H.-P."/>
            <person name="Eisen J.A."/>
        </authorList>
    </citation>
    <scope>NUCLEOTIDE SEQUENCE [LARGE SCALE GENOMIC DNA]</scope>
    <source>
        <strain evidence="3">DSM 15978 / NBRC 107637 / DMS1</strain>
    </source>
</reference>
<protein>
    <submittedName>
        <fullName evidence="2">Uncharacterized protein</fullName>
    </submittedName>
</protein>